<keyword evidence="4" id="KW-0862">Zinc</keyword>
<evidence type="ECO:0000259" key="10">
    <source>
        <dbReference type="PROSITE" id="PS50157"/>
    </source>
</evidence>
<dbReference type="InterPro" id="IPR013087">
    <property type="entry name" value="Znf_C2H2_type"/>
</dbReference>
<evidence type="ECO:0000256" key="1">
    <source>
        <dbReference type="ARBA" id="ARBA00004123"/>
    </source>
</evidence>
<keyword evidence="12" id="KW-1185">Reference proteome</keyword>
<evidence type="ECO:0000256" key="2">
    <source>
        <dbReference type="ARBA" id="ARBA00022723"/>
    </source>
</evidence>
<dbReference type="PROSITE" id="PS50157">
    <property type="entry name" value="ZINC_FINGER_C2H2_2"/>
    <property type="match status" value="1"/>
</dbReference>
<dbReference type="PANTHER" id="PTHR46179">
    <property type="entry name" value="ZINC FINGER PROTEIN"/>
    <property type="match status" value="1"/>
</dbReference>
<organism evidence="11 12">
    <name type="scientific">Vespula maculifrons</name>
    <name type="common">Eastern yellow jacket</name>
    <name type="synonym">Wasp</name>
    <dbReference type="NCBI Taxonomy" id="7453"/>
    <lineage>
        <taxon>Eukaryota</taxon>
        <taxon>Metazoa</taxon>
        <taxon>Ecdysozoa</taxon>
        <taxon>Arthropoda</taxon>
        <taxon>Hexapoda</taxon>
        <taxon>Insecta</taxon>
        <taxon>Pterygota</taxon>
        <taxon>Neoptera</taxon>
        <taxon>Endopterygota</taxon>
        <taxon>Hymenoptera</taxon>
        <taxon>Apocrita</taxon>
        <taxon>Aculeata</taxon>
        <taxon>Vespoidea</taxon>
        <taxon>Vespidae</taxon>
        <taxon>Vespinae</taxon>
        <taxon>Vespula</taxon>
    </lineage>
</organism>
<evidence type="ECO:0000256" key="5">
    <source>
        <dbReference type="ARBA" id="ARBA00023015"/>
    </source>
</evidence>
<comment type="caution">
    <text evidence="11">The sequence shown here is derived from an EMBL/GenBank/DDBJ whole genome shotgun (WGS) entry which is preliminary data.</text>
</comment>
<reference evidence="11 12" key="1">
    <citation type="journal article" date="2024" name="Ann. Entomol. Soc. Am.">
        <title>Genomic analyses of the southern and eastern yellowjacket wasps (Hymenoptera: Vespidae) reveal evolutionary signatures of social life.</title>
        <authorList>
            <person name="Catto M.A."/>
            <person name="Caine P.B."/>
            <person name="Orr S.E."/>
            <person name="Hunt B.G."/>
            <person name="Goodisman M.A.D."/>
        </authorList>
    </citation>
    <scope>NUCLEOTIDE SEQUENCE [LARGE SCALE GENOMIC DNA]</scope>
    <source>
        <strain evidence="11">232</strain>
        <tissue evidence="11">Head and thorax</tissue>
    </source>
</reference>
<name>A0ABD2AS80_VESMC</name>
<dbReference type="GO" id="GO:0008270">
    <property type="term" value="F:zinc ion binding"/>
    <property type="evidence" value="ECO:0007669"/>
    <property type="project" value="UniProtKB-KW"/>
</dbReference>
<gene>
    <name evidence="11" type="ORF">V1477_019333</name>
</gene>
<evidence type="ECO:0000313" key="12">
    <source>
        <dbReference type="Proteomes" id="UP001607303"/>
    </source>
</evidence>
<evidence type="ECO:0000256" key="4">
    <source>
        <dbReference type="ARBA" id="ARBA00022833"/>
    </source>
</evidence>
<evidence type="ECO:0000313" key="11">
    <source>
        <dbReference type="EMBL" id="KAL2723482.1"/>
    </source>
</evidence>
<feature type="region of interest" description="Disordered" evidence="9">
    <location>
        <begin position="167"/>
        <end position="212"/>
    </location>
</feature>
<keyword evidence="5" id="KW-0805">Transcription regulation</keyword>
<keyword evidence="7" id="KW-0539">Nucleus</keyword>
<sequence length="212" mass="24033">MYRHAGKKYKCGLPGCPTVLRTASELKYHRSLVHDSTSTNRRFPCGQCSYAAKTMSQLRRHLVRHEDSMSDEKLGYHCCPHSGCTFRTRFGFHLRRHMRLHTGTKPYKCRYCTYACYSLRVNSILPRTEKVRIVQLVRFLYGERARGRKLRKVHLNVWTASSSLLVPVPPQPLLPPPPPTPSPPSPPPPPPPPPPPSPPPSPPPPPPRTAIR</sequence>
<dbReference type="AlphaFoldDB" id="A0ABD2AS80"/>
<proteinExistence type="predicted"/>
<dbReference type="Gene3D" id="3.30.160.60">
    <property type="entry name" value="Classic Zinc Finger"/>
    <property type="match status" value="2"/>
</dbReference>
<evidence type="ECO:0000256" key="7">
    <source>
        <dbReference type="ARBA" id="ARBA00023242"/>
    </source>
</evidence>
<evidence type="ECO:0000256" key="3">
    <source>
        <dbReference type="ARBA" id="ARBA00022771"/>
    </source>
</evidence>
<dbReference type="InterPro" id="IPR051061">
    <property type="entry name" value="Zinc_finger_trans_reg"/>
</dbReference>
<dbReference type="PANTHER" id="PTHR46179:SF13">
    <property type="entry name" value="C2H2-TYPE DOMAIN-CONTAINING PROTEIN"/>
    <property type="match status" value="1"/>
</dbReference>
<keyword evidence="6" id="KW-0804">Transcription</keyword>
<comment type="subcellular location">
    <subcellularLocation>
        <location evidence="1">Nucleus</location>
    </subcellularLocation>
</comment>
<accession>A0ABD2AS80</accession>
<evidence type="ECO:0000256" key="6">
    <source>
        <dbReference type="ARBA" id="ARBA00023163"/>
    </source>
</evidence>
<protein>
    <submittedName>
        <fullName evidence="11">Zinc finger protein 729</fullName>
    </submittedName>
</protein>
<dbReference type="SUPFAM" id="SSF57667">
    <property type="entry name" value="beta-beta-alpha zinc fingers"/>
    <property type="match status" value="2"/>
</dbReference>
<dbReference type="Proteomes" id="UP001607303">
    <property type="component" value="Unassembled WGS sequence"/>
</dbReference>
<dbReference type="InterPro" id="IPR036236">
    <property type="entry name" value="Znf_C2H2_sf"/>
</dbReference>
<dbReference type="PROSITE" id="PS00028">
    <property type="entry name" value="ZINC_FINGER_C2H2_1"/>
    <property type="match status" value="1"/>
</dbReference>
<dbReference type="GO" id="GO:0005634">
    <property type="term" value="C:nucleus"/>
    <property type="evidence" value="ECO:0007669"/>
    <property type="project" value="UniProtKB-SubCell"/>
</dbReference>
<keyword evidence="3 8" id="KW-0863">Zinc-finger</keyword>
<keyword evidence="2" id="KW-0479">Metal-binding</keyword>
<evidence type="ECO:0000256" key="9">
    <source>
        <dbReference type="SAM" id="MobiDB-lite"/>
    </source>
</evidence>
<feature type="domain" description="C2H2-type" evidence="10">
    <location>
        <begin position="76"/>
        <end position="106"/>
    </location>
</feature>
<dbReference type="EMBL" id="JAYRBN010000114">
    <property type="protein sequence ID" value="KAL2723482.1"/>
    <property type="molecule type" value="Genomic_DNA"/>
</dbReference>
<evidence type="ECO:0000256" key="8">
    <source>
        <dbReference type="PROSITE-ProRule" id="PRU00042"/>
    </source>
</evidence>
<dbReference type="SMART" id="SM00355">
    <property type="entry name" value="ZnF_C2H2"/>
    <property type="match status" value="3"/>
</dbReference>